<reference evidence="2 3" key="1">
    <citation type="submission" date="2022-12" db="EMBL/GenBank/DDBJ databases">
        <title>Chromosome-scale assembly of the Ensete ventricosum genome.</title>
        <authorList>
            <person name="Dussert Y."/>
            <person name="Stocks J."/>
            <person name="Wendawek A."/>
            <person name="Woldeyes F."/>
            <person name="Nichols R.A."/>
            <person name="Borrell J.S."/>
        </authorList>
    </citation>
    <scope>NUCLEOTIDE SEQUENCE [LARGE SCALE GENOMIC DNA]</scope>
    <source>
        <strain evidence="3">cv. Maze</strain>
        <tissue evidence="2">Seeds</tissue>
    </source>
</reference>
<accession>A0AAV8PHB9</accession>
<feature type="transmembrane region" description="Helical" evidence="1">
    <location>
        <begin position="52"/>
        <end position="70"/>
    </location>
</feature>
<gene>
    <name evidence="2" type="ORF">OPV22_016961</name>
</gene>
<evidence type="ECO:0000313" key="3">
    <source>
        <dbReference type="Proteomes" id="UP001222027"/>
    </source>
</evidence>
<proteinExistence type="predicted"/>
<protein>
    <submittedName>
        <fullName evidence="2">Uncharacterized protein</fullName>
    </submittedName>
</protein>
<keyword evidence="1" id="KW-0812">Transmembrane</keyword>
<dbReference type="AlphaFoldDB" id="A0AAV8PHB9"/>
<keyword evidence="1" id="KW-0472">Membrane</keyword>
<comment type="caution">
    <text evidence="2">The sequence shown here is derived from an EMBL/GenBank/DDBJ whole genome shotgun (WGS) entry which is preliminary data.</text>
</comment>
<dbReference type="Proteomes" id="UP001222027">
    <property type="component" value="Unassembled WGS sequence"/>
</dbReference>
<sequence length="111" mass="12183">MRVENTAPRRPPATADEHVKRNRVFRHDASFSCSPVAFTVSTPTTRRRRHPLLICFSCWFTLCSAVVAAMDDEAARVVSVFIGDGDDAAADGRLCRELNGDDDDFDVAPAA</sequence>
<evidence type="ECO:0000313" key="2">
    <source>
        <dbReference type="EMBL" id="KAJ8484476.1"/>
    </source>
</evidence>
<keyword evidence="3" id="KW-1185">Reference proteome</keyword>
<dbReference type="EMBL" id="JAQQAF010000005">
    <property type="protein sequence ID" value="KAJ8484476.1"/>
    <property type="molecule type" value="Genomic_DNA"/>
</dbReference>
<name>A0AAV8PHB9_ENSVE</name>
<keyword evidence="1" id="KW-1133">Transmembrane helix</keyword>
<organism evidence="2 3">
    <name type="scientific">Ensete ventricosum</name>
    <name type="common">Abyssinian banana</name>
    <name type="synonym">Musa ensete</name>
    <dbReference type="NCBI Taxonomy" id="4639"/>
    <lineage>
        <taxon>Eukaryota</taxon>
        <taxon>Viridiplantae</taxon>
        <taxon>Streptophyta</taxon>
        <taxon>Embryophyta</taxon>
        <taxon>Tracheophyta</taxon>
        <taxon>Spermatophyta</taxon>
        <taxon>Magnoliopsida</taxon>
        <taxon>Liliopsida</taxon>
        <taxon>Zingiberales</taxon>
        <taxon>Musaceae</taxon>
        <taxon>Ensete</taxon>
    </lineage>
</organism>
<evidence type="ECO:0000256" key="1">
    <source>
        <dbReference type="SAM" id="Phobius"/>
    </source>
</evidence>